<feature type="compositionally biased region" description="Basic and acidic residues" evidence="1">
    <location>
        <begin position="72"/>
        <end position="95"/>
    </location>
</feature>
<evidence type="ECO:0000313" key="4">
    <source>
        <dbReference type="Proteomes" id="UP000609651"/>
    </source>
</evidence>
<proteinExistence type="predicted"/>
<feature type="compositionally biased region" description="Pro residues" evidence="1">
    <location>
        <begin position="53"/>
        <end position="66"/>
    </location>
</feature>
<gene>
    <name evidence="3" type="ORF">LzC2_31410</name>
</gene>
<evidence type="ECO:0000256" key="2">
    <source>
        <dbReference type="SAM" id="SignalP"/>
    </source>
</evidence>
<sequence length="245" mass="25499">MLVHTALDRRFGGALALLAASLFALSTLTGCEGSATVAGANGPQPAGYAAAPATPPATAPVAPTPAPAVRDVPTRRPDPRTAPPRENDRDPERRSSVPRSSPLGMADSGDASNGEVVKAPGADPFDPDIDPSTLTRPEPVVDPVAAAPPELKDYPLTAAIPADKQAIPADLALPAGTVLYHQEGRGWTEVELKADAPAAADAVAENLPPLRVHRTDRPAIIPDVLVPRDQLVIPKVVVRRLRMAR</sequence>
<keyword evidence="2" id="KW-0732">Signal</keyword>
<feature type="region of interest" description="Disordered" evidence="1">
    <location>
        <begin position="46"/>
        <end position="144"/>
    </location>
</feature>
<accession>A0ABX1VG16</accession>
<organism evidence="3 4">
    <name type="scientific">Alienimonas chondri</name>
    <dbReference type="NCBI Taxonomy" id="2681879"/>
    <lineage>
        <taxon>Bacteria</taxon>
        <taxon>Pseudomonadati</taxon>
        <taxon>Planctomycetota</taxon>
        <taxon>Planctomycetia</taxon>
        <taxon>Planctomycetales</taxon>
        <taxon>Planctomycetaceae</taxon>
        <taxon>Alienimonas</taxon>
    </lineage>
</organism>
<comment type="caution">
    <text evidence="3">The sequence shown here is derived from an EMBL/GenBank/DDBJ whole genome shotgun (WGS) entry which is preliminary data.</text>
</comment>
<keyword evidence="4" id="KW-1185">Reference proteome</keyword>
<evidence type="ECO:0000256" key="1">
    <source>
        <dbReference type="SAM" id="MobiDB-lite"/>
    </source>
</evidence>
<dbReference type="EMBL" id="WTPX01000116">
    <property type="protein sequence ID" value="NNJ27044.1"/>
    <property type="molecule type" value="Genomic_DNA"/>
</dbReference>
<reference evidence="3 4" key="1">
    <citation type="journal article" date="2020" name="Syst. Appl. Microbiol.">
        <title>Alienimonas chondri sp. nov., a novel planctomycete isolated from the biofilm of the red alga Chondrus crispus.</title>
        <authorList>
            <person name="Vitorino I."/>
            <person name="Albuquerque L."/>
            <person name="Wiegand S."/>
            <person name="Kallscheuer N."/>
            <person name="da Costa M.S."/>
            <person name="Lobo-da-Cunha A."/>
            <person name="Jogler C."/>
            <person name="Lage O.M."/>
        </authorList>
    </citation>
    <scope>NUCLEOTIDE SEQUENCE [LARGE SCALE GENOMIC DNA]</scope>
    <source>
        <strain evidence="3 4">LzC2</strain>
    </source>
</reference>
<feature type="signal peptide" evidence="2">
    <location>
        <begin position="1"/>
        <end position="26"/>
    </location>
</feature>
<protein>
    <submittedName>
        <fullName evidence="3">Uncharacterized protein</fullName>
    </submittedName>
</protein>
<dbReference type="Proteomes" id="UP000609651">
    <property type="component" value="Unassembled WGS sequence"/>
</dbReference>
<feature type="chain" id="PRO_5047229798" evidence="2">
    <location>
        <begin position="27"/>
        <end position="245"/>
    </location>
</feature>
<dbReference type="RefSeq" id="WP_171188682.1">
    <property type="nucleotide sequence ID" value="NZ_WTPX01000116.1"/>
</dbReference>
<evidence type="ECO:0000313" key="3">
    <source>
        <dbReference type="EMBL" id="NNJ27044.1"/>
    </source>
</evidence>
<name>A0ABX1VG16_9PLAN</name>